<dbReference type="EMBL" id="JAPFFI010000003">
    <property type="protein sequence ID" value="KAJ6398409.1"/>
    <property type="molecule type" value="Genomic_DNA"/>
</dbReference>
<comment type="caution">
    <text evidence="3">The sequence shown here is derived from an EMBL/GenBank/DDBJ whole genome shotgun (WGS) entry which is preliminary data.</text>
</comment>
<protein>
    <recommendedName>
        <fullName evidence="5">Phosphatidic acid phosphatase type 2/haloperoxidase domain-containing protein</fullName>
    </recommendedName>
</protein>
<accession>A0ABQ9CIR5</accession>
<dbReference type="Proteomes" id="UP001141253">
    <property type="component" value="Chromosome 5"/>
</dbReference>
<evidence type="ECO:0008006" key="5">
    <source>
        <dbReference type="Google" id="ProtNLM"/>
    </source>
</evidence>
<keyword evidence="2" id="KW-1133">Transmembrane helix</keyword>
<gene>
    <name evidence="3" type="ORF">OIU77_019251</name>
</gene>
<organism evidence="3 4">
    <name type="scientific">Salix suchowensis</name>
    <dbReference type="NCBI Taxonomy" id="1278906"/>
    <lineage>
        <taxon>Eukaryota</taxon>
        <taxon>Viridiplantae</taxon>
        <taxon>Streptophyta</taxon>
        <taxon>Embryophyta</taxon>
        <taxon>Tracheophyta</taxon>
        <taxon>Spermatophyta</taxon>
        <taxon>Magnoliopsida</taxon>
        <taxon>eudicotyledons</taxon>
        <taxon>Gunneridae</taxon>
        <taxon>Pentapetalae</taxon>
        <taxon>rosids</taxon>
        <taxon>fabids</taxon>
        <taxon>Malpighiales</taxon>
        <taxon>Salicaceae</taxon>
        <taxon>Saliceae</taxon>
        <taxon>Salix</taxon>
    </lineage>
</organism>
<name>A0ABQ9CIR5_9ROSI</name>
<feature type="transmembrane region" description="Helical" evidence="2">
    <location>
        <begin position="98"/>
        <end position="117"/>
    </location>
</feature>
<evidence type="ECO:0000313" key="3">
    <source>
        <dbReference type="EMBL" id="KAJ6398409.1"/>
    </source>
</evidence>
<keyword evidence="1" id="KW-0378">Hydrolase</keyword>
<sequence>MWAASGSVVNSILSVILKRILNQERPDSASRSDPGMPSSHGQSIFFTVVFAILSVGEWLSVNEFTLIISASILAFDVVTCLTRTSYNQPSCGRCCCRVNFLHFVVLVLGGIGVERIYLLSLGSYGGCYGSCCILPSFSCACYWLLFQR</sequence>
<evidence type="ECO:0000256" key="1">
    <source>
        <dbReference type="ARBA" id="ARBA00022801"/>
    </source>
</evidence>
<dbReference type="PANTHER" id="PTHR11247:SF40">
    <property type="entry name" value="LIPID PHOSPHATE PHOSPHATASE EPSILON 1, CHLOROPLASTIC"/>
    <property type="match status" value="1"/>
</dbReference>
<keyword evidence="4" id="KW-1185">Reference proteome</keyword>
<reference evidence="3" key="1">
    <citation type="submission" date="2022-10" db="EMBL/GenBank/DDBJ databases">
        <authorList>
            <person name="Hyden B.L."/>
            <person name="Feng K."/>
            <person name="Yates T."/>
            <person name="Jawdy S."/>
            <person name="Smart L.B."/>
            <person name="Muchero W."/>
        </authorList>
    </citation>
    <scope>NUCLEOTIDE SEQUENCE</scope>
    <source>
        <tissue evidence="3">Shoot tip</tissue>
    </source>
</reference>
<evidence type="ECO:0000313" key="4">
    <source>
        <dbReference type="Proteomes" id="UP001141253"/>
    </source>
</evidence>
<keyword evidence="2" id="KW-0812">Transmembrane</keyword>
<feature type="transmembrane region" description="Helical" evidence="2">
    <location>
        <begin position="44"/>
        <end position="61"/>
    </location>
</feature>
<feature type="transmembrane region" description="Helical" evidence="2">
    <location>
        <begin position="123"/>
        <end position="145"/>
    </location>
</feature>
<reference evidence="3" key="2">
    <citation type="journal article" date="2023" name="Int. J. Mol. Sci.">
        <title>De Novo Assembly and Annotation of 11 Diverse Shrub Willow (Salix) Genomes Reveals Novel Gene Organization in Sex-Linked Regions.</title>
        <authorList>
            <person name="Hyden B."/>
            <person name="Feng K."/>
            <person name="Yates T.B."/>
            <person name="Jawdy S."/>
            <person name="Cereghino C."/>
            <person name="Smart L.B."/>
            <person name="Muchero W."/>
        </authorList>
    </citation>
    <scope>NUCLEOTIDE SEQUENCE</scope>
    <source>
        <tissue evidence="3">Shoot tip</tissue>
    </source>
</reference>
<dbReference type="PANTHER" id="PTHR11247">
    <property type="entry name" value="PALMITOYL-PROTEIN THIOESTERASE/DOLICHYLDIPHOSPHATASE 1"/>
    <property type="match status" value="1"/>
</dbReference>
<keyword evidence="2" id="KW-0472">Membrane</keyword>
<proteinExistence type="predicted"/>
<evidence type="ECO:0000256" key="2">
    <source>
        <dbReference type="SAM" id="Phobius"/>
    </source>
</evidence>